<accession>A0A8A1LQ18</accession>
<reference evidence="2" key="1">
    <citation type="submission" date="2021-01" db="EMBL/GenBank/DDBJ databases">
        <title>Chromosome-level genome assembly of a human fungal pathogen reveals clustering of transcriptionally co-regulated genes.</title>
        <authorList>
            <person name="Voorhies M."/>
            <person name="Cohen S."/>
            <person name="Shea T.P."/>
            <person name="Petrus S."/>
            <person name="Munoz J.F."/>
            <person name="Poplawski S."/>
            <person name="Goldman W.E."/>
            <person name="Michael T."/>
            <person name="Cuomo C.A."/>
            <person name="Sil A."/>
            <person name="Beyhan S."/>
        </authorList>
    </citation>
    <scope>NUCLEOTIDE SEQUENCE</scope>
    <source>
        <strain evidence="2">H88</strain>
    </source>
</reference>
<proteinExistence type="predicted"/>
<organism evidence="2 3">
    <name type="scientific">Ajellomyces capsulatus (strain H88)</name>
    <name type="common">Darling's disease fungus</name>
    <name type="synonym">Histoplasma capsulatum</name>
    <dbReference type="NCBI Taxonomy" id="544711"/>
    <lineage>
        <taxon>Eukaryota</taxon>
        <taxon>Fungi</taxon>
        <taxon>Dikarya</taxon>
        <taxon>Ascomycota</taxon>
        <taxon>Pezizomycotina</taxon>
        <taxon>Eurotiomycetes</taxon>
        <taxon>Eurotiomycetidae</taxon>
        <taxon>Onygenales</taxon>
        <taxon>Ajellomycetaceae</taxon>
        <taxon>Histoplasma</taxon>
    </lineage>
</organism>
<sequence>MLNHCHHSPSSVHCQITSPRTDPQRKPLPELVTLSHTTMSQTQAAPISCYIVRLGKDILNFSCGCSYGS</sequence>
<protein>
    <submittedName>
        <fullName evidence="2">Uncharacterized protein</fullName>
    </submittedName>
</protein>
<name>A0A8A1LQ18_AJEC8</name>
<evidence type="ECO:0000313" key="2">
    <source>
        <dbReference type="EMBL" id="QSS54683.1"/>
    </source>
</evidence>
<dbReference type="Proteomes" id="UP000663419">
    <property type="component" value="Chromosome 3"/>
</dbReference>
<feature type="region of interest" description="Disordered" evidence="1">
    <location>
        <begin position="1"/>
        <end position="27"/>
    </location>
</feature>
<gene>
    <name evidence="2" type="ORF">I7I53_02320</name>
</gene>
<dbReference type="AlphaFoldDB" id="A0A8A1LQ18"/>
<evidence type="ECO:0000313" key="3">
    <source>
        <dbReference type="Proteomes" id="UP000663419"/>
    </source>
</evidence>
<dbReference type="EMBL" id="CP069104">
    <property type="protein sequence ID" value="QSS54683.1"/>
    <property type="molecule type" value="Genomic_DNA"/>
</dbReference>
<dbReference type="VEuPathDB" id="FungiDB:I7I53_02320"/>
<feature type="compositionally biased region" description="Polar residues" evidence="1">
    <location>
        <begin position="8"/>
        <end position="21"/>
    </location>
</feature>
<evidence type="ECO:0000256" key="1">
    <source>
        <dbReference type="SAM" id="MobiDB-lite"/>
    </source>
</evidence>